<gene>
    <name evidence="1" type="ORF">Cva_01061</name>
</gene>
<proteinExistence type="predicted"/>
<dbReference type="Proteomes" id="UP000036771">
    <property type="component" value="Unassembled WGS sequence"/>
</dbReference>
<sequence length="62" mass="7190">MDQAFAQVQGSHAELSALVNNLFWENSDLRRYNFEEYFGKQRDELRKTGVPERALGEKSPSQ</sequence>
<organism evidence="1 2">
    <name type="scientific">Caedimonas varicaedens</name>
    <dbReference type="NCBI Taxonomy" id="1629334"/>
    <lineage>
        <taxon>Bacteria</taxon>
        <taxon>Pseudomonadati</taxon>
        <taxon>Pseudomonadota</taxon>
        <taxon>Alphaproteobacteria</taxon>
        <taxon>Holosporales</taxon>
        <taxon>Caedimonadaceae</taxon>
        <taxon>Caedimonas</taxon>
    </lineage>
</organism>
<dbReference type="EMBL" id="BBVC01000055">
    <property type="protein sequence ID" value="GAO98404.1"/>
    <property type="molecule type" value="Genomic_DNA"/>
</dbReference>
<reference evidence="1 2" key="1">
    <citation type="submission" date="2015-03" db="EMBL/GenBank/DDBJ databases">
        <title>Caedibacter varicaedens, whole genome shotgun sequence.</title>
        <authorList>
            <person name="Suzuki H."/>
            <person name="Dapper A.L."/>
            <person name="Gibson A.K."/>
            <person name="Jackson C."/>
            <person name="Lee H."/>
            <person name="Pejaver V.R."/>
            <person name="Doak T."/>
            <person name="Lynch M."/>
        </authorList>
    </citation>
    <scope>NUCLEOTIDE SEQUENCE [LARGE SCALE GENOMIC DNA]</scope>
</reference>
<name>A0A0K8MEV0_9PROT</name>
<evidence type="ECO:0000313" key="2">
    <source>
        <dbReference type="Proteomes" id="UP000036771"/>
    </source>
</evidence>
<protein>
    <submittedName>
        <fullName evidence="1">Uncharacterized protein</fullName>
    </submittedName>
</protein>
<keyword evidence="2" id="KW-1185">Reference proteome</keyword>
<evidence type="ECO:0000313" key="1">
    <source>
        <dbReference type="EMBL" id="GAO98404.1"/>
    </source>
</evidence>
<dbReference type="AlphaFoldDB" id="A0A0K8MEV0"/>
<comment type="caution">
    <text evidence="1">The sequence shown here is derived from an EMBL/GenBank/DDBJ whole genome shotgun (WGS) entry which is preliminary data.</text>
</comment>
<accession>A0A0K8MEV0</accession>